<sequence length="307" mass="35177">MGKPKIGIIGLGRIAQKAYLPILSQETDWSLVGAFSPNAEKRKRICNQYRMQEYSNLGNLLRDCHAVFVHSSTESHFEVVSQALQQGVDVYVDKPLAATSPEAEKLVEQSVKHGRKLMVGFNRRFAPMYVKAKNQVKNLAVVRFDKHRANKVGPNTYEFTMLDDYLHLVDTMRWLAETDLHLKYQHKQLDINNFLVHTNHLFQSENVSFHSSMHRKAGTNLEQLELVGEGALYRVKNMSVLEREENNQVTTEIPASWDPVLKQRGFEGAIRHFIHCLEQDQQPSIDGEEGLKSQQLVEQLIQEAQVK</sequence>
<dbReference type="OrthoDB" id="9815825at2"/>
<dbReference type="InterPro" id="IPR036291">
    <property type="entry name" value="NAD(P)-bd_dom_sf"/>
</dbReference>
<dbReference type="PANTHER" id="PTHR43708:SF4">
    <property type="entry name" value="OXIDOREDUCTASE YCEM-RELATED"/>
    <property type="match status" value="1"/>
</dbReference>
<evidence type="ECO:0000259" key="1">
    <source>
        <dbReference type="Pfam" id="PF01408"/>
    </source>
</evidence>
<protein>
    <submittedName>
        <fullName evidence="3">Virulence factor</fullName>
    </submittedName>
</protein>
<dbReference type="Gene3D" id="3.30.360.10">
    <property type="entry name" value="Dihydrodipicolinate Reductase, domain 2"/>
    <property type="match status" value="1"/>
</dbReference>
<name>A0A1I0AHE3_9BACI</name>
<keyword evidence="4" id="KW-1185">Reference proteome</keyword>
<evidence type="ECO:0000259" key="2">
    <source>
        <dbReference type="Pfam" id="PF21378"/>
    </source>
</evidence>
<dbReference type="InterPro" id="IPR000683">
    <property type="entry name" value="Gfo/Idh/MocA-like_OxRdtase_N"/>
</dbReference>
<gene>
    <name evidence="3" type="ORF">SAMN05216389_103247</name>
</gene>
<proteinExistence type="predicted"/>
<evidence type="ECO:0000313" key="4">
    <source>
        <dbReference type="Proteomes" id="UP000198618"/>
    </source>
</evidence>
<dbReference type="Pfam" id="PF01408">
    <property type="entry name" value="GFO_IDH_MocA"/>
    <property type="match status" value="1"/>
</dbReference>
<dbReference type="Pfam" id="PF21378">
    <property type="entry name" value="YceM-like_C"/>
    <property type="match status" value="1"/>
</dbReference>
<dbReference type="EMBL" id="FOHE01000003">
    <property type="protein sequence ID" value="SES93593.1"/>
    <property type="molecule type" value="Genomic_DNA"/>
</dbReference>
<accession>A0A1I0AHE3</accession>
<dbReference type="SUPFAM" id="SSF55347">
    <property type="entry name" value="Glyceraldehyde-3-phosphate dehydrogenase-like, C-terminal domain"/>
    <property type="match status" value="1"/>
</dbReference>
<dbReference type="Gene3D" id="3.40.50.720">
    <property type="entry name" value="NAD(P)-binding Rossmann-like Domain"/>
    <property type="match status" value="1"/>
</dbReference>
<dbReference type="InterPro" id="IPR048477">
    <property type="entry name" value="YceM-like_C"/>
</dbReference>
<dbReference type="AlphaFoldDB" id="A0A1I0AHE3"/>
<dbReference type="RefSeq" id="WP_090867659.1">
    <property type="nucleotide sequence ID" value="NZ_FOHE01000003.1"/>
</dbReference>
<dbReference type="STRING" id="930131.SAMN05216389_103247"/>
<dbReference type="InterPro" id="IPR051317">
    <property type="entry name" value="Gfo/Idh/MocA_oxidoreduct"/>
</dbReference>
<dbReference type="GO" id="GO:0000166">
    <property type="term" value="F:nucleotide binding"/>
    <property type="evidence" value="ECO:0007669"/>
    <property type="project" value="InterPro"/>
</dbReference>
<feature type="domain" description="YceM-like C-terminal" evidence="2">
    <location>
        <begin position="127"/>
        <end position="246"/>
    </location>
</feature>
<dbReference type="PANTHER" id="PTHR43708">
    <property type="entry name" value="CONSERVED EXPRESSED OXIDOREDUCTASE (EUROFUNG)"/>
    <property type="match status" value="1"/>
</dbReference>
<dbReference type="Proteomes" id="UP000198618">
    <property type="component" value="Unassembled WGS sequence"/>
</dbReference>
<reference evidence="3 4" key="1">
    <citation type="submission" date="2016-10" db="EMBL/GenBank/DDBJ databases">
        <authorList>
            <person name="de Groot N.N."/>
        </authorList>
    </citation>
    <scope>NUCLEOTIDE SEQUENCE [LARGE SCALE GENOMIC DNA]</scope>
    <source>
        <strain evidence="3 4">IBRC-M 10780</strain>
    </source>
</reference>
<dbReference type="SUPFAM" id="SSF51735">
    <property type="entry name" value="NAD(P)-binding Rossmann-fold domains"/>
    <property type="match status" value="1"/>
</dbReference>
<feature type="domain" description="Gfo/Idh/MocA-like oxidoreductase N-terminal" evidence="1">
    <location>
        <begin position="5"/>
        <end position="121"/>
    </location>
</feature>
<organism evidence="3 4">
    <name type="scientific">Oceanobacillus limi</name>
    <dbReference type="NCBI Taxonomy" id="930131"/>
    <lineage>
        <taxon>Bacteria</taxon>
        <taxon>Bacillati</taxon>
        <taxon>Bacillota</taxon>
        <taxon>Bacilli</taxon>
        <taxon>Bacillales</taxon>
        <taxon>Bacillaceae</taxon>
        <taxon>Oceanobacillus</taxon>
    </lineage>
</organism>
<evidence type="ECO:0000313" key="3">
    <source>
        <dbReference type="EMBL" id="SES93593.1"/>
    </source>
</evidence>